<dbReference type="PROSITE" id="PS50905">
    <property type="entry name" value="FERRITIN_LIKE"/>
    <property type="match status" value="1"/>
</dbReference>
<dbReference type="GO" id="GO:0042802">
    <property type="term" value="F:identical protein binding"/>
    <property type="evidence" value="ECO:0007669"/>
    <property type="project" value="UniProtKB-ARBA"/>
</dbReference>
<dbReference type="EC" id="1.16.3.2" evidence="7"/>
<dbReference type="InterPro" id="IPR041719">
    <property type="entry name" value="Ferritin_prok"/>
</dbReference>
<feature type="binding site" evidence="6">
    <location>
        <position position="131"/>
    </location>
    <ligand>
        <name>Fe cation</name>
        <dbReference type="ChEBI" id="CHEBI:24875"/>
        <label>1</label>
    </ligand>
</feature>
<dbReference type="Proteomes" id="UP000002675">
    <property type="component" value="Chromosome I"/>
</dbReference>
<keyword evidence="5 6" id="KW-0408">Iron</keyword>
<evidence type="ECO:0000256" key="1">
    <source>
        <dbReference type="ARBA" id="ARBA00006950"/>
    </source>
</evidence>
<dbReference type="GO" id="GO:0006826">
    <property type="term" value="P:iron ion transport"/>
    <property type="evidence" value="ECO:0007669"/>
    <property type="project" value="InterPro"/>
</dbReference>
<keyword evidence="3 6" id="KW-0479">Metal-binding</keyword>
<evidence type="ECO:0000256" key="2">
    <source>
        <dbReference type="ARBA" id="ARBA00022434"/>
    </source>
</evidence>
<evidence type="ECO:0000256" key="7">
    <source>
        <dbReference type="RuleBase" id="RU361145"/>
    </source>
</evidence>
<reference evidence="9 10" key="1">
    <citation type="journal article" date="2003" name="Genome Res.">
        <title>Comparative genome analysis of Vibrio vulnificus, a marine pathogen.</title>
        <authorList>
            <person name="Chen C.Y."/>
            <person name="Wu K.M."/>
            <person name="Chang Y.C."/>
            <person name="Chang C.H."/>
            <person name="Tsai H.C."/>
            <person name="Liao T.L."/>
            <person name="Liu Y.M."/>
            <person name="Chen H.J."/>
            <person name="Shen A.B."/>
            <person name="Li J.C."/>
            <person name="Su T.L."/>
            <person name="Shao C.P."/>
            <person name="Lee C.T."/>
            <person name="Hor L.I."/>
            <person name="Tsai S.F."/>
        </authorList>
    </citation>
    <scope>NUCLEOTIDE SEQUENCE [LARGE SCALE GENOMIC DNA]</scope>
    <source>
        <strain evidence="9 10">YJ016</strain>
    </source>
</reference>
<evidence type="ECO:0000256" key="6">
    <source>
        <dbReference type="PIRSR" id="PIRSR601519-1"/>
    </source>
</evidence>
<keyword evidence="2 7" id="KW-0409">Iron storage</keyword>
<dbReference type="Pfam" id="PF00210">
    <property type="entry name" value="Ferritin"/>
    <property type="match status" value="1"/>
</dbReference>
<dbReference type="InterPro" id="IPR008331">
    <property type="entry name" value="Ferritin_DPS_dom"/>
</dbReference>
<gene>
    <name evidence="9" type="ordered locus">VV0074</name>
</gene>
<feature type="binding site" evidence="6">
    <location>
        <position position="87"/>
    </location>
    <ligand>
        <name>Fe cation</name>
        <dbReference type="ChEBI" id="CHEBI:24875"/>
        <label>1</label>
    </ligand>
</feature>
<dbReference type="InterPro" id="IPR012347">
    <property type="entry name" value="Ferritin-like"/>
</dbReference>
<dbReference type="Gene3D" id="1.20.1260.10">
    <property type="match status" value="1"/>
</dbReference>
<evidence type="ECO:0000256" key="5">
    <source>
        <dbReference type="ARBA" id="ARBA00023004"/>
    </source>
</evidence>
<dbReference type="SUPFAM" id="SSF47240">
    <property type="entry name" value="Ferritin-like"/>
    <property type="match status" value="1"/>
</dbReference>
<proteinExistence type="inferred from homology"/>
<protein>
    <recommendedName>
        <fullName evidence="7">Ferritin</fullName>
        <ecNumber evidence="7">1.16.3.2</ecNumber>
    </recommendedName>
</protein>
<evidence type="ECO:0000313" key="9">
    <source>
        <dbReference type="EMBL" id="BAC92839.1"/>
    </source>
</evidence>
<evidence type="ECO:0000259" key="8">
    <source>
        <dbReference type="PROSITE" id="PS50905"/>
    </source>
</evidence>
<dbReference type="CDD" id="cd01055">
    <property type="entry name" value="Nonheme_Ferritin"/>
    <property type="match status" value="1"/>
</dbReference>
<name>Q7MQD3_VIBVY</name>
<dbReference type="AlphaFoldDB" id="Q7MQD3"/>
<organism evidence="9 10">
    <name type="scientific">Vibrio vulnificus (strain YJ016)</name>
    <dbReference type="NCBI Taxonomy" id="196600"/>
    <lineage>
        <taxon>Bacteria</taxon>
        <taxon>Pseudomonadati</taxon>
        <taxon>Pseudomonadota</taxon>
        <taxon>Gammaproteobacteria</taxon>
        <taxon>Vibrionales</taxon>
        <taxon>Vibrionaceae</taxon>
        <taxon>Vibrio</taxon>
    </lineage>
</organism>
<keyword evidence="4" id="KW-0560">Oxidoreductase</keyword>
<feature type="binding site" evidence="6">
    <location>
        <position position="164"/>
    </location>
    <ligand>
        <name>Fe cation</name>
        <dbReference type="ChEBI" id="CHEBI:24875"/>
        <label>1</label>
    </ligand>
</feature>
<dbReference type="PANTHER" id="PTHR11431:SF127">
    <property type="entry name" value="BACTERIAL NON-HEME FERRITIN"/>
    <property type="match status" value="1"/>
</dbReference>
<evidence type="ECO:0000256" key="3">
    <source>
        <dbReference type="ARBA" id="ARBA00022723"/>
    </source>
</evidence>
<feature type="binding site" evidence="6">
    <location>
        <position position="90"/>
    </location>
    <ligand>
        <name>Fe cation</name>
        <dbReference type="ChEBI" id="CHEBI:24875"/>
        <label>1</label>
    </ligand>
</feature>
<feature type="binding site" evidence="6">
    <location>
        <position position="54"/>
    </location>
    <ligand>
        <name>Fe cation</name>
        <dbReference type="ChEBI" id="CHEBI:24875"/>
        <label>1</label>
    </ligand>
</feature>
<dbReference type="eggNOG" id="COG1528">
    <property type="taxonomic scope" value="Bacteria"/>
</dbReference>
<dbReference type="FunFam" id="1.20.1260.10:FF:000001">
    <property type="entry name" value="Non-heme ferritin"/>
    <property type="match status" value="1"/>
</dbReference>
<accession>Q7MQD3</accession>
<comment type="catalytic activity">
    <reaction evidence="7">
        <text>4 Fe(2+) + O2 + 6 H2O = 4 iron(III) oxide-hydroxide + 12 H(+)</text>
        <dbReference type="Rhea" id="RHEA:11972"/>
        <dbReference type="ChEBI" id="CHEBI:15377"/>
        <dbReference type="ChEBI" id="CHEBI:15378"/>
        <dbReference type="ChEBI" id="CHEBI:15379"/>
        <dbReference type="ChEBI" id="CHEBI:29033"/>
        <dbReference type="ChEBI" id="CHEBI:78619"/>
        <dbReference type="EC" id="1.16.3.2"/>
    </reaction>
</comment>
<dbReference type="InterPro" id="IPR009040">
    <property type="entry name" value="Ferritin-like_diiron"/>
</dbReference>
<dbReference type="InterPro" id="IPR001519">
    <property type="entry name" value="Ferritin"/>
</dbReference>
<keyword evidence="7" id="KW-0963">Cytoplasm</keyword>
<dbReference type="NCBIfam" id="NF007638">
    <property type="entry name" value="PRK10304.1"/>
    <property type="match status" value="1"/>
</dbReference>
<dbReference type="GO" id="GO:0004322">
    <property type="term" value="F:ferroxidase activity"/>
    <property type="evidence" value="ECO:0007669"/>
    <property type="project" value="TreeGrafter"/>
</dbReference>
<dbReference type="GO" id="GO:0006879">
    <property type="term" value="P:intracellular iron ion homeostasis"/>
    <property type="evidence" value="ECO:0007669"/>
    <property type="project" value="UniProtKB-KW"/>
</dbReference>
<sequence>MKSFLPKGSQIQSHVTKSYRIFRGIVAQNGYKQSGVLMLSQTMVEQLNAQINLEFFSSNLYLQMSAWCEDKGFDGAAQFLRVHAVEEMQHMQRLFTYVSETGALPILGAIAAPKHDFASLGEVFRETYEHEQMITQQINKLAHVAFTSQDYSTFNFLQWYVAEQHEEEKLFKGILDKIELVGEDGKALFFIDKDLAQMAKEGSSSIMDAPAA</sequence>
<comment type="similarity">
    <text evidence="1 7">Belongs to the ferritin family. Prokaryotic subfamily.</text>
</comment>
<dbReference type="GO" id="GO:0005829">
    <property type="term" value="C:cytosol"/>
    <property type="evidence" value="ECO:0007669"/>
    <property type="project" value="TreeGrafter"/>
</dbReference>
<dbReference type="HOGENOM" id="CLU_065681_1_0_6"/>
<feature type="domain" description="Ferritin-like diiron" evidence="8">
    <location>
        <begin position="37"/>
        <end position="182"/>
    </location>
</feature>
<evidence type="ECO:0000256" key="4">
    <source>
        <dbReference type="ARBA" id="ARBA00023002"/>
    </source>
</evidence>
<dbReference type="GO" id="GO:0008199">
    <property type="term" value="F:ferric iron binding"/>
    <property type="evidence" value="ECO:0007669"/>
    <property type="project" value="InterPro"/>
</dbReference>
<evidence type="ECO:0000313" key="10">
    <source>
        <dbReference type="Proteomes" id="UP000002675"/>
    </source>
</evidence>
<comment type="function">
    <text evidence="7">Iron-storage protein.</text>
</comment>
<dbReference type="STRING" id="672.VV93_v1c00670"/>
<dbReference type="KEGG" id="vvy:VV0074"/>
<dbReference type="InterPro" id="IPR009078">
    <property type="entry name" value="Ferritin-like_SF"/>
</dbReference>
<comment type="subcellular location">
    <subcellularLocation>
        <location evidence="7">Cytoplasm</location>
    </subcellularLocation>
</comment>
<dbReference type="GO" id="GO:0008198">
    <property type="term" value="F:ferrous iron binding"/>
    <property type="evidence" value="ECO:0007669"/>
    <property type="project" value="TreeGrafter"/>
</dbReference>
<dbReference type="EMBL" id="BA000037">
    <property type="protein sequence ID" value="BAC92839.1"/>
    <property type="molecule type" value="Genomic_DNA"/>
</dbReference>
<dbReference type="PANTHER" id="PTHR11431">
    <property type="entry name" value="FERRITIN"/>
    <property type="match status" value="1"/>
</dbReference>